<dbReference type="GO" id="GO:0003723">
    <property type="term" value="F:RNA binding"/>
    <property type="evidence" value="ECO:0007669"/>
    <property type="project" value="UniProtKB-UniRule"/>
</dbReference>
<keyword evidence="2 4" id="KW-0694">RNA-binding</keyword>
<evidence type="ECO:0000259" key="6">
    <source>
        <dbReference type="PROSITE" id="PS50102"/>
    </source>
</evidence>
<evidence type="ECO:0000256" key="3">
    <source>
        <dbReference type="ARBA" id="ARBA00023242"/>
    </source>
</evidence>
<dbReference type="PANTHER" id="PTHR48038">
    <property type="entry name" value="RIBONUCLEOPROTEIN RB97D"/>
    <property type="match status" value="1"/>
</dbReference>
<dbReference type="Proteomes" id="UP000694867">
    <property type="component" value="Unplaced"/>
</dbReference>
<dbReference type="PROSITE" id="PS50102">
    <property type="entry name" value="RRM"/>
    <property type="match status" value="1"/>
</dbReference>
<evidence type="ECO:0000256" key="1">
    <source>
        <dbReference type="ARBA" id="ARBA00004123"/>
    </source>
</evidence>
<feature type="region of interest" description="Disordered" evidence="5">
    <location>
        <begin position="78"/>
        <end position="163"/>
    </location>
</feature>
<keyword evidence="7" id="KW-1185">Reference proteome</keyword>
<dbReference type="GeneID" id="100907503"/>
<name>A0AAJ6QR52_9ACAR</name>
<dbReference type="InterPro" id="IPR000504">
    <property type="entry name" value="RRM_dom"/>
</dbReference>
<dbReference type="AlphaFoldDB" id="A0AAJ6QR52"/>
<dbReference type="Gene3D" id="3.30.70.330">
    <property type="match status" value="1"/>
</dbReference>
<protein>
    <submittedName>
        <fullName evidence="8">RNA-binding protein 1</fullName>
    </submittedName>
</protein>
<feature type="compositionally biased region" description="Basic and acidic residues" evidence="5">
    <location>
        <begin position="138"/>
        <end position="154"/>
    </location>
</feature>
<feature type="compositionally biased region" description="Basic residues" evidence="5">
    <location>
        <begin position="83"/>
        <end position="101"/>
    </location>
</feature>
<dbReference type="Pfam" id="PF00076">
    <property type="entry name" value="RRM_1"/>
    <property type="match status" value="1"/>
</dbReference>
<reference evidence="8" key="1">
    <citation type="submission" date="2025-08" db="UniProtKB">
        <authorList>
            <consortium name="RefSeq"/>
        </authorList>
    </citation>
    <scope>IDENTIFICATION</scope>
</reference>
<evidence type="ECO:0000256" key="5">
    <source>
        <dbReference type="SAM" id="MobiDB-lite"/>
    </source>
</evidence>
<evidence type="ECO:0000313" key="7">
    <source>
        <dbReference type="Proteomes" id="UP000694867"/>
    </source>
</evidence>
<organism evidence="7 8">
    <name type="scientific">Galendromus occidentalis</name>
    <name type="common">western predatory mite</name>
    <dbReference type="NCBI Taxonomy" id="34638"/>
    <lineage>
        <taxon>Eukaryota</taxon>
        <taxon>Metazoa</taxon>
        <taxon>Ecdysozoa</taxon>
        <taxon>Arthropoda</taxon>
        <taxon>Chelicerata</taxon>
        <taxon>Arachnida</taxon>
        <taxon>Acari</taxon>
        <taxon>Parasitiformes</taxon>
        <taxon>Mesostigmata</taxon>
        <taxon>Gamasina</taxon>
        <taxon>Phytoseioidea</taxon>
        <taxon>Phytoseiidae</taxon>
        <taxon>Typhlodrominae</taxon>
        <taxon>Galendromus</taxon>
    </lineage>
</organism>
<dbReference type="SUPFAM" id="SSF54928">
    <property type="entry name" value="RNA-binding domain, RBD"/>
    <property type="match status" value="1"/>
</dbReference>
<dbReference type="SMART" id="SM00360">
    <property type="entry name" value="RRM"/>
    <property type="match status" value="1"/>
</dbReference>
<feature type="domain" description="RRM" evidence="6">
    <location>
        <begin position="10"/>
        <end position="83"/>
    </location>
</feature>
<evidence type="ECO:0000256" key="4">
    <source>
        <dbReference type="PROSITE-ProRule" id="PRU00176"/>
    </source>
</evidence>
<keyword evidence="3" id="KW-0539">Nucleus</keyword>
<dbReference type="InterPro" id="IPR035979">
    <property type="entry name" value="RBD_domain_sf"/>
</dbReference>
<evidence type="ECO:0000256" key="2">
    <source>
        <dbReference type="ARBA" id="ARBA00022884"/>
    </source>
</evidence>
<evidence type="ECO:0000313" key="8">
    <source>
        <dbReference type="RefSeq" id="XP_003741086.2"/>
    </source>
</evidence>
<proteinExistence type="predicted"/>
<dbReference type="InterPro" id="IPR012677">
    <property type="entry name" value="Nucleotide-bd_a/b_plait_sf"/>
</dbReference>
<gene>
    <name evidence="8" type="primary">LOC100907503</name>
</gene>
<dbReference type="CDD" id="cd12373">
    <property type="entry name" value="RRM_SRSF3_like"/>
    <property type="match status" value="1"/>
</dbReference>
<sequence length="163" mass="18465">MSKRDWELTCKVYIGNLATHASRHDVESVFSKYGNLRNVWVARNPPGFAFVEFEDSRDAEDAVRAVDGSRICGSRVKCEMSHGKRRNGGHRGGRGGRRSRSRSFERRRSFSRSRSRSRSRSYGKDRAEARGGGAPRGGARERSFSRSPSRERSRSRNQSPSVK</sequence>
<dbReference type="KEGG" id="goe:100907503"/>
<feature type="compositionally biased region" description="Basic residues" evidence="5">
    <location>
        <begin position="109"/>
        <end position="121"/>
    </location>
</feature>
<accession>A0AAJ6QR52</accession>
<dbReference type="FunFam" id="3.30.70.330:FF:001074">
    <property type="entry name" value="Splicing factor, arginine/serine-rich 7"/>
    <property type="match status" value="1"/>
</dbReference>
<comment type="subcellular location">
    <subcellularLocation>
        <location evidence="1">Nucleus</location>
    </subcellularLocation>
</comment>
<dbReference type="GO" id="GO:0005634">
    <property type="term" value="C:nucleus"/>
    <property type="evidence" value="ECO:0007669"/>
    <property type="project" value="UniProtKB-SubCell"/>
</dbReference>
<dbReference type="PANTHER" id="PTHR48038:SF3">
    <property type="entry name" value="SPLICING FACTOR, ARGININE_SERINE-RICH 1-RELATED"/>
    <property type="match status" value="1"/>
</dbReference>
<dbReference type="RefSeq" id="XP_003741086.2">
    <property type="nucleotide sequence ID" value="XM_003741038.2"/>
</dbReference>